<feature type="compositionally biased region" description="Polar residues" evidence="3">
    <location>
        <begin position="7"/>
        <end position="17"/>
    </location>
</feature>
<protein>
    <submittedName>
        <fullName evidence="5">Thiamine phosphate synthase</fullName>
    </submittedName>
</protein>
<dbReference type="KEGG" id="epl:P4G45_14915"/>
<feature type="domain" description="Thiamine phosphate synthase/TenI" evidence="4">
    <location>
        <begin position="40"/>
        <end position="212"/>
    </location>
</feature>
<dbReference type="GO" id="GO:0004789">
    <property type="term" value="F:thiamine-phosphate diphosphorylase activity"/>
    <property type="evidence" value="ECO:0007669"/>
    <property type="project" value="TreeGrafter"/>
</dbReference>
<comment type="pathway">
    <text evidence="1">Cofactor biosynthesis; thiamine diphosphate biosynthesis.</text>
</comment>
<dbReference type="InterPro" id="IPR013785">
    <property type="entry name" value="Aldolase_TIM"/>
</dbReference>
<reference evidence="5" key="1">
    <citation type="submission" date="2023-03" db="EMBL/GenBank/DDBJ databases">
        <title>Edaphobacter sp.</title>
        <authorList>
            <person name="Huber K.J."/>
            <person name="Papendorf J."/>
            <person name="Pilke C."/>
            <person name="Bunk B."/>
            <person name="Sproeer C."/>
            <person name="Pester M."/>
        </authorList>
    </citation>
    <scope>NUCLEOTIDE SEQUENCE</scope>
    <source>
        <strain evidence="5">DSM 109919</strain>
    </source>
</reference>
<accession>A0AAU7CXS8</accession>
<evidence type="ECO:0000313" key="5">
    <source>
        <dbReference type="EMBL" id="XBH09763.1"/>
    </source>
</evidence>
<evidence type="ECO:0000256" key="2">
    <source>
        <dbReference type="ARBA" id="ARBA00022977"/>
    </source>
</evidence>
<sequence length="217" mass="23243">MRRYAITNRTLFPQESSLPHPPQSYRERWDPQQSTQLSALLRQTALWATESIDYIQLREKDLPAAALASLTRSILEILHNTPTRLLINSRLDVAIASAAHGVHLTAAPGQLTPAQVRKLYADATLPPPIISISCHTLAEVAAARNNADLILFSPIFHKSVAGELINPGQGLEALRAACFAAAPTPIYALGGVTLENAPACLEAGAAGVAGIHLFHTP</sequence>
<name>A0AAU7CXS8_9BACT</name>
<proteinExistence type="predicted"/>
<dbReference type="GO" id="GO:0005737">
    <property type="term" value="C:cytoplasm"/>
    <property type="evidence" value="ECO:0007669"/>
    <property type="project" value="TreeGrafter"/>
</dbReference>
<dbReference type="PANTHER" id="PTHR20857">
    <property type="entry name" value="THIAMINE-PHOSPHATE PYROPHOSPHORYLASE"/>
    <property type="match status" value="1"/>
</dbReference>
<dbReference type="CDD" id="cd00564">
    <property type="entry name" value="TMP_TenI"/>
    <property type="match status" value="1"/>
</dbReference>
<dbReference type="EMBL" id="CP121194">
    <property type="protein sequence ID" value="XBH09763.1"/>
    <property type="molecule type" value="Genomic_DNA"/>
</dbReference>
<evidence type="ECO:0000259" key="4">
    <source>
        <dbReference type="Pfam" id="PF02581"/>
    </source>
</evidence>
<dbReference type="PANTHER" id="PTHR20857:SF15">
    <property type="entry name" value="THIAMINE-PHOSPHATE SYNTHASE"/>
    <property type="match status" value="1"/>
</dbReference>
<dbReference type="Pfam" id="PF02581">
    <property type="entry name" value="TMP-TENI"/>
    <property type="match status" value="1"/>
</dbReference>
<dbReference type="InterPro" id="IPR036206">
    <property type="entry name" value="ThiamineP_synth_sf"/>
</dbReference>
<dbReference type="AlphaFoldDB" id="A0AAU7CXS8"/>
<dbReference type="RefSeq" id="WP_348267271.1">
    <property type="nucleotide sequence ID" value="NZ_CP121194.1"/>
</dbReference>
<evidence type="ECO:0000256" key="3">
    <source>
        <dbReference type="SAM" id="MobiDB-lite"/>
    </source>
</evidence>
<dbReference type="Gene3D" id="3.20.20.70">
    <property type="entry name" value="Aldolase class I"/>
    <property type="match status" value="1"/>
</dbReference>
<evidence type="ECO:0000256" key="1">
    <source>
        <dbReference type="ARBA" id="ARBA00004948"/>
    </source>
</evidence>
<organism evidence="5">
    <name type="scientific">Edaphobacter paludis</name>
    <dbReference type="NCBI Taxonomy" id="3035702"/>
    <lineage>
        <taxon>Bacteria</taxon>
        <taxon>Pseudomonadati</taxon>
        <taxon>Acidobacteriota</taxon>
        <taxon>Terriglobia</taxon>
        <taxon>Terriglobales</taxon>
        <taxon>Acidobacteriaceae</taxon>
        <taxon>Edaphobacter</taxon>
    </lineage>
</organism>
<feature type="region of interest" description="Disordered" evidence="3">
    <location>
        <begin position="1"/>
        <end position="26"/>
    </location>
</feature>
<gene>
    <name evidence="5" type="ORF">P4G45_14915</name>
</gene>
<dbReference type="InterPro" id="IPR022998">
    <property type="entry name" value="ThiamineP_synth_TenI"/>
</dbReference>
<dbReference type="GO" id="GO:0009228">
    <property type="term" value="P:thiamine biosynthetic process"/>
    <property type="evidence" value="ECO:0007669"/>
    <property type="project" value="UniProtKB-KW"/>
</dbReference>
<dbReference type="SUPFAM" id="SSF51391">
    <property type="entry name" value="Thiamin phosphate synthase"/>
    <property type="match status" value="1"/>
</dbReference>
<keyword evidence="2" id="KW-0784">Thiamine biosynthesis</keyword>